<dbReference type="WormBase" id="F45C12.2">
    <property type="protein sequence ID" value="CE35932"/>
    <property type="gene ID" value="WBGene00018433"/>
    <property type="gene designation" value="ceh-82"/>
</dbReference>
<dbReference type="InParanoid" id="O16748"/>
<dbReference type="PIR" id="T32108">
    <property type="entry name" value="T32108"/>
</dbReference>
<keyword evidence="3" id="KW-1185">Reference proteome</keyword>
<dbReference type="KEGG" id="cel:CELE_F45C12.2"/>
<name>O16748_CAEEL</name>
<comment type="subcellular location">
    <subcellularLocation>
        <location evidence="1">Nucleus</location>
    </subcellularLocation>
</comment>
<dbReference type="GO" id="GO:0003677">
    <property type="term" value="F:DNA binding"/>
    <property type="evidence" value="ECO:0007669"/>
    <property type="project" value="UniProtKB-KW"/>
</dbReference>
<dbReference type="AGR" id="WB:WBGene00018433"/>
<keyword evidence="2" id="KW-0371">Homeobox</keyword>
<dbReference type="AlphaFoldDB" id="O16748"/>
<evidence type="ECO:0000313" key="2">
    <source>
        <dbReference type="EMBL" id="CCD71251.1"/>
    </source>
</evidence>
<evidence type="ECO:0000256" key="1">
    <source>
        <dbReference type="ARBA" id="ARBA00004123"/>
    </source>
</evidence>
<dbReference type="InterPro" id="IPR009057">
    <property type="entry name" value="Homeodomain-like_sf"/>
</dbReference>
<dbReference type="GeneID" id="185766"/>
<sequence length="244" mass="27676">MTDAQSRDEKGIPASIYDGIFKNNRQIKPGNPNELKMVMGLKLKEVNKDCADAVLRVSKATLSWEIVREIMNATERLIQERVSDPTGQVAIAVDPPSSWSKSVTDFLASCYKLSPSPNFKFLELLAILTGKSQYLILQWFDTAEEEKREKNQKLETATFKRHCPWRKRHRLIQPLSNATAIPFLEAAFQKSSIPGSVELYDLQLKTNWFICELKAWFTARRVAEEIKGKLSELTGVQGVAKDQS</sequence>
<dbReference type="SUPFAM" id="SSF46689">
    <property type="entry name" value="Homeodomain-like"/>
    <property type="match status" value="1"/>
</dbReference>
<evidence type="ECO:0000313" key="3">
    <source>
        <dbReference type="Proteomes" id="UP000001940"/>
    </source>
</evidence>
<dbReference type="STRING" id="6239.F45C12.2.1"/>
<proteinExistence type="predicted"/>
<protein>
    <submittedName>
        <fullName evidence="2">Homeobox domain-containing protein</fullName>
    </submittedName>
</protein>
<dbReference type="PaxDb" id="6239-F45C12.2"/>
<dbReference type="Bgee" id="WBGene00018433">
    <property type="expression patterns" value="Expressed in adult organism and 2 other cell types or tissues"/>
</dbReference>
<keyword evidence="2" id="KW-0238">DNA-binding</keyword>
<dbReference type="RefSeq" id="NP_494061.2">
    <property type="nucleotide sequence ID" value="NM_061660.4"/>
</dbReference>
<dbReference type="GO" id="GO:0005634">
    <property type="term" value="C:nucleus"/>
    <property type="evidence" value="ECO:0007669"/>
    <property type="project" value="UniProtKB-SubCell"/>
</dbReference>
<reference evidence="2 3" key="1">
    <citation type="journal article" date="1998" name="Science">
        <title>Genome sequence of the nematode C. elegans: a platform for investigating biology.</title>
        <authorList>
            <consortium name="The C. elegans sequencing consortium"/>
            <person name="Sulson J.E."/>
            <person name="Waterston R."/>
        </authorList>
    </citation>
    <scope>NUCLEOTIDE SEQUENCE [LARGE SCALE GENOMIC DNA]</scope>
    <source>
        <strain evidence="2 3">Bristol N2</strain>
    </source>
</reference>
<accession>O16748</accession>
<dbReference type="EMBL" id="BX284602">
    <property type="protein sequence ID" value="CCD71251.1"/>
    <property type="molecule type" value="Genomic_DNA"/>
</dbReference>
<organism evidence="2 3">
    <name type="scientific">Caenorhabditis elegans</name>
    <dbReference type="NCBI Taxonomy" id="6239"/>
    <lineage>
        <taxon>Eukaryota</taxon>
        <taxon>Metazoa</taxon>
        <taxon>Ecdysozoa</taxon>
        <taxon>Nematoda</taxon>
        <taxon>Chromadorea</taxon>
        <taxon>Rhabditida</taxon>
        <taxon>Rhabditina</taxon>
        <taxon>Rhabditomorpha</taxon>
        <taxon>Rhabditoidea</taxon>
        <taxon>Rhabditidae</taxon>
        <taxon>Peloderinae</taxon>
        <taxon>Caenorhabditis</taxon>
    </lineage>
</organism>
<dbReference type="CTD" id="185766"/>
<dbReference type="Proteomes" id="UP000001940">
    <property type="component" value="Chromosome II"/>
</dbReference>
<evidence type="ECO:0000313" key="4">
    <source>
        <dbReference type="WormBase" id="F45C12.2"/>
    </source>
</evidence>
<dbReference type="UCSC" id="F45C12.2">
    <property type="organism name" value="c. elegans"/>
</dbReference>
<dbReference type="SMR" id="O16748"/>
<gene>
    <name evidence="2 4" type="primary">ceh-82</name>
    <name evidence="2" type="ORF">CELE_F45C12.2</name>
    <name evidence="4" type="ORF">F45C12.2</name>
</gene>
<dbReference type="HOGENOM" id="CLU_1138893_0_0_1"/>